<accession>A0A1M2VU05</accession>
<dbReference type="SMART" id="SM00225">
    <property type="entry name" value="BTB"/>
    <property type="match status" value="1"/>
</dbReference>
<dbReference type="Proteomes" id="UP000184267">
    <property type="component" value="Unassembled WGS sequence"/>
</dbReference>
<gene>
    <name evidence="2" type="ORF">TRAPUB_12450</name>
</gene>
<dbReference type="OrthoDB" id="6359816at2759"/>
<dbReference type="CDD" id="cd18186">
    <property type="entry name" value="BTB_POZ_ZBTB_KLHL-like"/>
    <property type="match status" value="1"/>
</dbReference>
<proteinExistence type="predicted"/>
<sequence length="343" mass="38403">MTFPRLTSRAGRAAEPFNSKDANVILRSSDDIEFRVHRQVLGLASPVLAALISRLSAGSATGFYTEHSFSRAPSVSGTSSRSHHRKRPILDLPHASATLDLFLRFVYPVSEPPLTLDDVATLLELAEKYDAQCVTKRMRTHLLLPEHLERDPTSVYALASHVGMADVVQIAARRTLSLALPARDLAEVRFHSGTALMRLLEYRTECGMAVADVVRVDNAVPWWVLMEWRRFCFLSDCSECAAVAPRHNLVWHKVLRGCVDVPRYWVVYMQGVSAALHKRLDPSVARDSALVRPAVEAGLKCARCAPKIYWDMEEFAKLLEEAIEEAISLVSIDFPSFLRIRPD</sequence>
<dbReference type="Gene3D" id="3.30.710.10">
    <property type="entry name" value="Potassium Channel Kv1.1, Chain A"/>
    <property type="match status" value="1"/>
</dbReference>
<protein>
    <recommendedName>
        <fullName evidence="1">BTB domain-containing protein</fullName>
    </recommendedName>
</protein>
<comment type="caution">
    <text evidence="2">The sequence shown here is derived from an EMBL/GenBank/DDBJ whole genome shotgun (WGS) entry which is preliminary data.</text>
</comment>
<evidence type="ECO:0000313" key="3">
    <source>
        <dbReference type="Proteomes" id="UP000184267"/>
    </source>
</evidence>
<reference evidence="2 3" key="1">
    <citation type="submission" date="2016-10" db="EMBL/GenBank/DDBJ databases">
        <title>Genome sequence of the basidiomycete white-rot fungus Trametes pubescens.</title>
        <authorList>
            <person name="Makela M.R."/>
            <person name="Granchi Z."/>
            <person name="Peng M."/>
            <person name="De Vries R.P."/>
            <person name="Grigoriev I."/>
            <person name="Riley R."/>
            <person name="Hilden K."/>
        </authorList>
    </citation>
    <scope>NUCLEOTIDE SEQUENCE [LARGE SCALE GENOMIC DNA]</scope>
    <source>
        <strain evidence="2 3">FBCC735</strain>
    </source>
</reference>
<dbReference type="PROSITE" id="PS50097">
    <property type="entry name" value="BTB"/>
    <property type="match status" value="1"/>
</dbReference>
<evidence type="ECO:0000259" key="1">
    <source>
        <dbReference type="PROSITE" id="PS50097"/>
    </source>
</evidence>
<dbReference type="OMA" id="LEYRTEC"/>
<name>A0A1M2VU05_TRAPU</name>
<dbReference type="SUPFAM" id="SSF54695">
    <property type="entry name" value="POZ domain"/>
    <property type="match status" value="1"/>
</dbReference>
<feature type="domain" description="BTB" evidence="1">
    <location>
        <begin position="22"/>
        <end position="107"/>
    </location>
</feature>
<dbReference type="InterPro" id="IPR000210">
    <property type="entry name" value="BTB/POZ_dom"/>
</dbReference>
<dbReference type="AlphaFoldDB" id="A0A1M2VU05"/>
<dbReference type="EMBL" id="MNAD01000695">
    <property type="protein sequence ID" value="OJT11026.1"/>
    <property type="molecule type" value="Genomic_DNA"/>
</dbReference>
<evidence type="ECO:0000313" key="2">
    <source>
        <dbReference type="EMBL" id="OJT11026.1"/>
    </source>
</evidence>
<organism evidence="2 3">
    <name type="scientific">Trametes pubescens</name>
    <name type="common">White-rot fungus</name>
    <dbReference type="NCBI Taxonomy" id="154538"/>
    <lineage>
        <taxon>Eukaryota</taxon>
        <taxon>Fungi</taxon>
        <taxon>Dikarya</taxon>
        <taxon>Basidiomycota</taxon>
        <taxon>Agaricomycotina</taxon>
        <taxon>Agaricomycetes</taxon>
        <taxon>Polyporales</taxon>
        <taxon>Polyporaceae</taxon>
        <taxon>Trametes</taxon>
    </lineage>
</organism>
<keyword evidence="3" id="KW-1185">Reference proteome</keyword>
<dbReference type="STRING" id="154538.A0A1M2VU05"/>
<dbReference type="InterPro" id="IPR011333">
    <property type="entry name" value="SKP1/BTB/POZ_sf"/>
</dbReference>